<evidence type="ECO:0000313" key="3">
    <source>
        <dbReference type="EMBL" id="QAR30674.1"/>
    </source>
</evidence>
<dbReference type="Pfam" id="PF00578">
    <property type="entry name" value="AhpC-TSA"/>
    <property type="match status" value="1"/>
</dbReference>
<dbReference type="Proteomes" id="UP000287701">
    <property type="component" value="Chromosome"/>
</dbReference>
<evidence type="ECO:0000259" key="2">
    <source>
        <dbReference type="PROSITE" id="PS51352"/>
    </source>
</evidence>
<protein>
    <submittedName>
        <fullName evidence="3">TlpA family protein disulfide reductase</fullName>
    </submittedName>
</protein>
<accession>A0A3R5UVG1</accession>
<feature type="domain" description="Thioredoxin" evidence="2">
    <location>
        <begin position="28"/>
        <end position="163"/>
    </location>
</feature>
<dbReference type="InterPro" id="IPR017937">
    <property type="entry name" value="Thioredoxin_CS"/>
</dbReference>
<evidence type="ECO:0000256" key="1">
    <source>
        <dbReference type="ARBA" id="ARBA00023284"/>
    </source>
</evidence>
<organism evidence="3 4">
    <name type="scientific">Ornithobacterium rhinotracheale</name>
    <dbReference type="NCBI Taxonomy" id="28251"/>
    <lineage>
        <taxon>Bacteria</taxon>
        <taxon>Pseudomonadati</taxon>
        <taxon>Bacteroidota</taxon>
        <taxon>Flavobacteriia</taxon>
        <taxon>Flavobacteriales</taxon>
        <taxon>Weeksellaceae</taxon>
        <taxon>Ornithobacterium</taxon>
    </lineage>
</organism>
<dbReference type="PROSITE" id="PS00194">
    <property type="entry name" value="THIOREDOXIN_1"/>
    <property type="match status" value="1"/>
</dbReference>
<keyword evidence="1" id="KW-0676">Redox-active center</keyword>
<proteinExistence type="predicted"/>
<dbReference type="PROSITE" id="PS51352">
    <property type="entry name" value="THIOREDOXIN_2"/>
    <property type="match status" value="1"/>
</dbReference>
<dbReference type="EMBL" id="CP035107">
    <property type="protein sequence ID" value="QAR30674.1"/>
    <property type="molecule type" value="Genomic_DNA"/>
</dbReference>
<dbReference type="SUPFAM" id="SSF52833">
    <property type="entry name" value="Thioredoxin-like"/>
    <property type="match status" value="1"/>
</dbReference>
<dbReference type="InterPro" id="IPR036249">
    <property type="entry name" value="Thioredoxin-like_sf"/>
</dbReference>
<reference evidence="3 4" key="1">
    <citation type="submission" date="2019-01" db="EMBL/GenBank/DDBJ databases">
        <title>Whole Genome of Ornithobacterium rhinotracheale FARPER-174b.</title>
        <authorList>
            <person name="Tataje-Lavanda L.A."/>
            <person name="Montalvan A."/>
            <person name="Montesinos R."/>
            <person name="Zimic M."/>
            <person name="Fernandez-Sanchez M."/>
            <person name="Fernandez-Diaz M."/>
        </authorList>
    </citation>
    <scope>NUCLEOTIDE SEQUENCE [LARGE SCALE GENOMIC DNA]</scope>
    <source>
        <strain evidence="3 4">FARPER-174b</strain>
    </source>
</reference>
<dbReference type="InterPro" id="IPR000866">
    <property type="entry name" value="AhpC/TSA"/>
</dbReference>
<dbReference type="PANTHER" id="PTHR42852:SF13">
    <property type="entry name" value="PROTEIN DIPZ"/>
    <property type="match status" value="1"/>
</dbReference>
<dbReference type="AlphaFoldDB" id="A0A3R5UVG1"/>
<dbReference type="CDD" id="cd02966">
    <property type="entry name" value="TlpA_like_family"/>
    <property type="match status" value="1"/>
</dbReference>
<dbReference type="Gene3D" id="3.40.30.10">
    <property type="entry name" value="Glutaredoxin"/>
    <property type="match status" value="1"/>
</dbReference>
<evidence type="ECO:0000313" key="4">
    <source>
        <dbReference type="Proteomes" id="UP000287701"/>
    </source>
</evidence>
<dbReference type="RefSeq" id="WP_128501154.1">
    <property type="nucleotide sequence ID" value="NZ_CP035107.1"/>
</dbReference>
<gene>
    <name evidence="3" type="ORF">EQP59_04620</name>
</gene>
<dbReference type="InterPro" id="IPR013766">
    <property type="entry name" value="Thioredoxin_domain"/>
</dbReference>
<sequence>MRKLFLITFSVLALNACKTPEPKSEEKQALQTSQLDLDLEKTTGEQLNLKNIQKPIFLHFWGSWCPPCKAEMPSIEKLYQKYGDKVEFILIPINDKPEKYQAFLNENNINVPVYEAKSLIDKDLMPKAFPTTYIIDKDKKVVKEAIGMHDWEGDDLQQLFVGF</sequence>
<name>A0A3R5UVG1_ORNRH</name>
<dbReference type="OrthoDB" id="9815205at2"/>
<dbReference type="PANTHER" id="PTHR42852">
    <property type="entry name" value="THIOL:DISULFIDE INTERCHANGE PROTEIN DSBE"/>
    <property type="match status" value="1"/>
</dbReference>
<dbReference type="InterPro" id="IPR050553">
    <property type="entry name" value="Thioredoxin_ResA/DsbE_sf"/>
</dbReference>